<dbReference type="PANTHER" id="PTHR38765">
    <property type="entry name" value="DUF484 DOMAIN-CONTAINING PROTEIN"/>
    <property type="match status" value="1"/>
</dbReference>
<dbReference type="Gene3D" id="3.30.450.40">
    <property type="match status" value="1"/>
</dbReference>
<organism evidence="1 2">
    <name type="scientific">Candidatus Methylocalor cossyra</name>
    <dbReference type="NCBI Taxonomy" id="3108543"/>
    <lineage>
        <taxon>Bacteria</taxon>
        <taxon>Pseudomonadati</taxon>
        <taxon>Pseudomonadota</taxon>
        <taxon>Gammaproteobacteria</taxon>
        <taxon>Methylococcales</taxon>
        <taxon>Methylococcaceae</taxon>
        <taxon>Candidatus Methylocalor</taxon>
    </lineage>
</organism>
<evidence type="ECO:0008006" key="3">
    <source>
        <dbReference type="Google" id="ProtNLM"/>
    </source>
</evidence>
<gene>
    <name evidence="1" type="ORF">MECH1_V1_0380</name>
</gene>
<sequence>MSLGRSRRKPTSGPTAEEVEEFLRRHPWFFQDRLDLLEILRVPHPCGEAVSLVARQTAVLRERNQRMERQLGDILKIARDNDALYHRLHHLTLTLLDAAHLEDALAGLKWSLHHHFQADFVAVRIAQPRFESPVRDLALREGSAVAQRFASVWELGGPRCGVPERAEARWLFGQDAPEVASQALIPLRQAGLRGLLAIGSRDPERFQAGLGSLFLTRLGEIVSARLAGLLDGRA</sequence>
<keyword evidence="2" id="KW-1185">Reference proteome</keyword>
<name>A0ABM9NEY9_9GAMM</name>
<evidence type="ECO:0000313" key="2">
    <source>
        <dbReference type="Proteomes" id="UP001497493"/>
    </source>
</evidence>
<evidence type="ECO:0000313" key="1">
    <source>
        <dbReference type="EMBL" id="CAL1239156.1"/>
    </source>
</evidence>
<dbReference type="RefSeq" id="WP_348758743.1">
    <property type="nucleotide sequence ID" value="NZ_OZ026884.1"/>
</dbReference>
<accession>A0ABM9NEY9</accession>
<proteinExistence type="predicted"/>
<protein>
    <recommendedName>
        <fullName evidence="3">DUF484 family protein</fullName>
    </recommendedName>
</protein>
<reference evidence="1 2" key="1">
    <citation type="submission" date="2024-04" db="EMBL/GenBank/DDBJ databases">
        <authorList>
            <person name="Cremers G."/>
        </authorList>
    </citation>
    <scope>NUCLEOTIDE SEQUENCE [LARGE SCALE GENOMIC DNA]</scope>
    <source>
        <strain evidence="1">MeCH1-AG</strain>
    </source>
</reference>
<dbReference type="InterPro" id="IPR007435">
    <property type="entry name" value="DUF484"/>
</dbReference>
<dbReference type="InterPro" id="IPR029016">
    <property type="entry name" value="GAF-like_dom_sf"/>
</dbReference>
<dbReference type="EMBL" id="OZ026884">
    <property type="protein sequence ID" value="CAL1239156.1"/>
    <property type="molecule type" value="Genomic_DNA"/>
</dbReference>
<dbReference type="Pfam" id="PF04340">
    <property type="entry name" value="DUF484"/>
    <property type="match status" value="1"/>
</dbReference>
<dbReference type="PANTHER" id="PTHR38765:SF1">
    <property type="entry name" value="DUF484 DOMAIN-CONTAINING PROTEIN"/>
    <property type="match status" value="1"/>
</dbReference>
<dbReference type="Proteomes" id="UP001497493">
    <property type="component" value="Chromosome"/>
</dbReference>